<protein>
    <submittedName>
        <fullName evidence="1">Uncharacterized protein</fullName>
    </submittedName>
</protein>
<dbReference type="Proteomes" id="UP000683360">
    <property type="component" value="Unassembled WGS sequence"/>
</dbReference>
<keyword evidence="2" id="KW-1185">Reference proteome</keyword>
<proteinExistence type="predicted"/>
<comment type="caution">
    <text evidence="1">The sequence shown here is derived from an EMBL/GenBank/DDBJ whole genome shotgun (WGS) entry which is preliminary data.</text>
</comment>
<gene>
    <name evidence="1" type="ORF">MEDL_29205</name>
</gene>
<reference evidence="1" key="1">
    <citation type="submission" date="2021-03" db="EMBL/GenBank/DDBJ databases">
        <authorList>
            <person name="Bekaert M."/>
        </authorList>
    </citation>
    <scope>NUCLEOTIDE SEQUENCE</scope>
</reference>
<dbReference type="GO" id="GO:0031012">
    <property type="term" value="C:extracellular matrix"/>
    <property type="evidence" value="ECO:0007669"/>
    <property type="project" value="TreeGrafter"/>
</dbReference>
<dbReference type="PANTHER" id="PTHR33395:SF22">
    <property type="entry name" value="REVERSE TRANSCRIPTASE DOMAIN-CONTAINING PROTEIN"/>
    <property type="match status" value="1"/>
</dbReference>
<sequence length="159" mass="18702">MDISTARGPDREIQQVLVDIAETYNLTQIHTVLTRVGNLIGLVLVTNPTLVKYPNNVPGISNHDHNRPEKIRKCYIYKKARWNQFNTDPKHTLYLNEVKEKHHQGDEVHQLWDTLKSKLKNTINTNIPYKEIRSRNNIQWIKHKEGKMLKKNRGYTNQP</sequence>
<evidence type="ECO:0000313" key="1">
    <source>
        <dbReference type="EMBL" id="CAG2215424.1"/>
    </source>
</evidence>
<dbReference type="PANTHER" id="PTHR33395">
    <property type="entry name" value="TRANSCRIPTASE, PUTATIVE-RELATED-RELATED"/>
    <property type="match status" value="1"/>
</dbReference>
<dbReference type="GO" id="GO:0007508">
    <property type="term" value="P:larval heart development"/>
    <property type="evidence" value="ECO:0007669"/>
    <property type="project" value="TreeGrafter"/>
</dbReference>
<accession>A0A8S3SAN5</accession>
<organism evidence="1 2">
    <name type="scientific">Mytilus edulis</name>
    <name type="common">Blue mussel</name>
    <dbReference type="NCBI Taxonomy" id="6550"/>
    <lineage>
        <taxon>Eukaryota</taxon>
        <taxon>Metazoa</taxon>
        <taxon>Spiralia</taxon>
        <taxon>Lophotrochozoa</taxon>
        <taxon>Mollusca</taxon>
        <taxon>Bivalvia</taxon>
        <taxon>Autobranchia</taxon>
        <taxon>Pteriomorphia</taxon>
        <taxon>Mytilida</taxon>
        <taxon>Mytiloidea</taxon>
        <taxon>Mytilidae</taxon>
        <taxon>Mytilinae</taxon>
        <taxon>Mytilus</taxon>
    </lineage>
</organism>
<name>A0A8S3SAN5_MYTED</name>
<evidence type="ECO:0000313" key="2">
    <source>
        <dbReference type="Proteomes" id="UP000683360"/>
    </source>
</evidence>
<dbReference type="AlphaFoldDB" id="A0A8S3SAN5"/>
<dbReference type="EMBL" id="CAJPWZ010001442">
    <property type="protein sequence ID" value="CAG2215424.1"/>
    <property type="molecule type" value="Genomic_DNA"/>
</dbReference>
<dbReference type="GO" id="GO:0061343">
    <property type="term" value="P:cell adhesion involved in heart morphogenesis"/>
    <property type="evidence" value="ECO:0007669"/>
    <property type="project" value="TreeGrafter"/>
</dbReference>